<sequence>MTKRAIIAGSGSLPGLLLAGGPAKVVTFSEEAPDLPGAAGHIPARFEKLGKLFYDLSVAGVREVTFAGAMSRPSLDPAQLDAATAALMPRLMAAMGQGDDALLRDVMALFQERGFRILGAHDLRPDLVAEPGCLAGEALPEADVARARAVLDALGPLDVGQAAAAAKGQVIGIETLQGTDAMLRFIIDSAPGSGGVMVKRPKPGQDLRVDMPAIGPETIHLAAEAGLAGIEIAAGAVLMLDRDAVLDACAETGLSLWAAP</sequence>
<keyword evidence="4" id="KW-1185">Reference proteome</keyword>
<comment type="caution">
    <text evidence="3">The sequence shown here is derived from an EMBL/GenBank/DDBJ whole genome shotgun (WGS) entry which is preliminary data.</text>
</comment>
<protein>
    <submittedName>
        <fullName evidence="3">UDP-2,3-diacylglucosamine diphosphatase LpxI</fullName>
    </submittedName>
</protein>
<dbReference type="InterPro" id="IPR041255">
    <property type="entry name" value="LpxI_N"/>
</dbReference>
<dbReference type="Gene3D" id="3.40.50.20">
    <property type="match status" value="1"/>
</dbReference>
<proteinExistence type="predicted"/>
<dbReference type="InterPro" id="IPR053174">
    <property type="entry name" value="LpxI"/>
</dbReference>
<feature type="domain" description="LpxI N-terminal" evidence="2">
    <location>
        <begin position="5"/>
        <end position="127"/>
    </location>
</feature>
<evidence type="ECO:0000313" key="3">
    <source>
        <dbReference type="EMBL" id="GAA5081189.1"/>
    </source>
</evidence>
<reference evidence="4" key="1">
    <citation type="journal article" date="2019" name="Int. J. Syst. Evol. Microbiol.">
        <title>The Global Catalogue of Microorganisms (GCM) 10K type strain sequencing project: providing services to taxonomists for standard genome sequencing and annotation.</title>
        <authorList>
            <consortium name="The Broad Institute Genomics Platform"/>
            <consortium name="The Broad Institute Genome Sequencing Center for Infectious Disease"/>
            <person name="Wu L."/>
            <person name="Ma J."/>
        </authorList>
    </citation>
    <scope>NUCLEOTIDE SEQUENCE [LARGE SCALE GENOMIC DNA]</scope>
    <source>
        <strain evidence="4">JCM 18015</strain>
    </source>
</reference>
<dbReference type="InterPro" id="IPR043167">
    <property type="entry name" value="LpxI_C_sf"/>
</dbReference>
<dbReference type="Pfam" id="PF17930">
    <property type="entry name" value="LpxI_N"/>
    <property type="match status" value="1"/>
</dbReference>
<dbReference type="Gene3D" id="3.40.140.80">
    <property type="match status" value="1"/>
</dbReference>
<dbReference type="Pfam" id="PF06230">
    <property type="entry name" value="LpxI_C"/>
    <property type="match status" value="1"/>
</dbReference>
<name>A0ABP9LRB3_9RHOB</name>
<dbReference type="PANTHER" id="PTHR39962">
    <property type="entry name" value="BLL4848 PROTEIN"/>
    <property type="match status" value="1"/>
</dbReference>
<dbReference type="Proteomes" id="UP001499910">
    <property type="component" value="Unassembled WGS sequence"/>
</dbReference>
<feature type="domain" description="LpxI C-terminal" evidence="1">
    <location>
        <begin position="141"/>
        <end position="257"/>
    </location>
</feature>
<evidence type="ECO:0000259" key="1">
    <source>
        <dbReference type="Pfam" id="PF06230"/>
    </source>
</evidence>
<evidence type="ECO:0000259" key="2">
    <source>
        <dbReference type="Pfam" id="PF17930"/>
    </source>
</evidence>
<accession>A0ABP9LRB3</accession>
<organism evidence="3 4">
    <name type="scientific">[Roseibacterium] beibuensis</name>
    <dbReference type="NCBI Taxonomy" id="1193142"/>
    <lineage>
        <taxon>Bacteria</taxon>
        <taxon>Pseudomonadati</taxon>
        <taxon>Pseudomonadota</taxon>
        <taxon>Alphaproteobacteria</taxon>
        <taxon>Rhodobacterales</taxon>
        <taxon>Roseobacteraceae</taxon>
        <taxon>Roseicyclus</taxon>
    </lineage>
</organism>
<dbReference type="PANTHER" id="PTHR39962:SF1">
    <property type="entry name" value="LPXI FAMILY PROTEIN"/>
    <property type="match status" value="1"/>
</dbReference>
<gene>
    <name evidence="3" type="primary">lpxI</name>
    <name evidence="3" type="ORF">GCM10023209_35620</name>
</gene>
<dbReference type="EMBL" id="BAABHW010000007">
    <property type="protein sequence ID" value="GAA5081189.1"/>
    <property type="molecule type" value="Genomic_DNA"/>
</dbReference>
<dbReference type="RefSeq" id="WP_259554128.1">
    <property type="nucleotide sequence ID" value="NZ_BAABHW010000007.1"/>
</dbReference>
<dbReference type="InterPro" id="IPR010415">
    <property type="entry name" value="LpxI_C"/>
</dbReference>
<evidence type="ECO:0000313" key="4">
    <source>
        <dbReference type="Proteomes" id="UP001499910"/>
    </source>
</evidence>